<evidence type="ECO:0000313" key="4">
    <source>
        <dbReference type="Proteomes" id="UP000548423"/>
    </source>
</evidence>
<evidence type="ECO:0000313" key="3">
    <source>
        <dbReference type="EMBL" id="NYE07289.1"/>
    </source>
</evidence>
<evidence type="ECO:0000256" key="2">
    <source>
        <dbReference type="SAM" id="MobiDB-lite"/>
    </source>
</evidence>
<dbReference type="InterPro" id="IPR025580">
    <property type="entry name" value="Gp46"/>
</dbReference>
<dbReference type="Proteomes" id="UP000548423">
    <property type="component" value="Unassembled WGS sequence"/>
</dbReference>
<protein>
    <recommendedName>
        <fullName evidence="5">DUF4355 domain-containing protein</fullName>
    </recommendedName>
</protein>
<name>A0A852TGL9_9BACI</name>
<accession>A0A852TGL9</accession>
<feature type="coiled-coil region" evidence="1">
    <location>
        <begin position="67"/>
        <end position="106"/>
    </location>
</feature>
<dbReference type="Pfam" id="PF14265">
    <property type="entry name" value="DUF4355"/>
    <property type="match status" value="1"/>
</dbReference>
<organism evidence="3 4">
    <name type="scientific">Neobacillus niacini</name>
    <dbReference type="NCBI Taxonomy" id="86668"/>
    <lineage>
        <taxon>Bacteria</taxon>
        <taxon>Bacillati</taxon>
        <taxon>Bacillota</taxon>
        <taxon>Bacilli</taxon>
        <taxon>Bacillales</taxon>
        <taxon>Bacillaceae</taxon>
        <taxon>Neobacillus</taxon>
    </lineage>
</organism>
<dbReference type="EMBL" id="JACCBX010000008">
    <property type="protein sequence ID" value="NYE07289.1"/>
    <property type="molecule type" value="Genomic_DNA"/>
</dbReference>
<proteinExistence type="predicted"/>
<evidence type="ECO:0008006" key="5">
    <source>
        <dbReference type="Google" id="ProtNLM"/>
    </source>
</evidence>
<keyword evidence="1" id="KW-0175">Coiled coil</keyword>
<dbReference type="AlphaFoldDB" id="A0A852TGL9"/>
<reference evidence="4" key="1">
    <citation type="submission" date="2020-07" db="EMBL/GenBank/DDBJ databases">
        <authorList>
            <person name="Partida-Martinez L."/>
            <person name="Huntemann M."/>
            <person name="Clum A."/>
            <person name="Wang J."/>
            <person name="Palaniappan K."/>
            <person name="Ritter S."/>
            <person name="Chen I.-M."/>
            <person name="Stamatis D."/>
            <person name="Reddy T."/>
            <person name="O'Malley R."/>
            <person name="Daum C."/>
            <person name="Shapiro N."/>
            <person name="Ivanova N."/>
            <person name="Kyrpides N."/>
            <person name="Woyke T."/>
        </authorList>
    </citation>
    <scope>NUCLEOTIDE SEQUENCE [LARGE SCALE GENOMIC DNA]</scope>
    <source>
        <strain evidence="4">AT2.8</strain>
    </source>
</reference>
<feature type="compositionally biased region" description="Low complexity" evidence="2">
    <location>
        <begin position="1"/>
        <end position="31"/>
    </location>
</feature>
<comment type="caution">
    <text evidence="3">The sequence shown here is derived from an EMBL/GenBank/DDBJ whole genome shotgun (WGS) entry which is preliminary data.</text>
</comment>
<reference evidence="4" key="2">
    <citation type="submission" date="2020-08" db="EMBL/GenBank/DDBJ databases">
        <title>The Agave Microbiome: Exploring the role of microbial communities in plant adaptations to desert environments.</title>
        <authorList>
            <person name="Partida-Martinez L.P."/>
        </authorList>
    </citation>
    <scope>NUCLEOTIDE SEQUENCE [LARGE SCALE GENOMIC DNA]</scope>
    <source>
        <strain evidence="4">AT2.8</strain>
    </source>
</reference>
<gene>
    <name evidence="3" type="ORF">F4694_004074</name>
</gene>
<sequence>MSETTKTNTTETDNANQQGQQGTEEAQTNEQVTVSREELQKMIDSSADKRVTQALRTAREKWEAEVTEKIQKERTEAEKLAKMTEAERLQLEFDKQKQAFEDERKSFLREKLELQTVKTLQSEELPAEFSEFVMSDSAEQISENIKLFKEQWQKAIEKAVDERLKGSTPKSANTSATIKAEDFAKMNYAQRMAIYNQDPDLYKRLIGRQ</sequence>
<evidence type="ECO:0000256" key="1">
    <source>
        <dbReference type="SAM" id="Coils"/>
    </source>
</evidence>
<feature type="region of interest" description="Disordered" evidence="2">
    <location>
        <begin position="1"/>
        <end position="33"/>
    </location>
</feature>